<dbReference type="Proteomes" id="UP001377168">
    <property type="component" value="Unassembled WGS sequence"/>
</dbReference>
<gene>
    <name evidence="1" type="ORF">WKI67_02070</name>
</gene>
<accession>A0ACC6PLH8</accession>
<reference evidence="1" key="1">
    <citation type="submission" date="2024-03" db="EMBL/GenBank/DDBJ databases">
        <title>Novel Streptomyces species of biotechnological and ecological value are a feature of Machair soil.</title>
        <authorList>
            <person name="Prole J.R."/>
            <person name="Goodfellow M."/>
            <person name="Allenby N."/>
            <person name="Ward A.C."/>
        </authorList>
    </citation>
    <scope>NUCLEOTIDE SEQUENCE</scope>
    <source>
        <strain evidence="1">MS2.AVA.5</strain>
    </source>
</reference>
<name>A0ACC6PLH8_9ACTN</name>
<dbReference type="EMBL" id="JBBKAJ010000011">
    <property type="protein sequence ID" value="MEJ8632251.1"/>
    <property type="molecule type" value="Genomic_DNA"/>
</dbReference>
<comment type="caution">
    <text evidence="1">The sequence shown here is derived from an EMBL/GenBank/DDBJ whole genome shotgun (WGS) entry which is preliminary data.</text>
</comment>
<organism evidence="1 2">
    <name type="scientific">Streptomyces achmelvichensis</name>
    <dbReference type="NCBI Taxonomy" id="3134111"/>
    <lineage>
        <taxon>Bacteria</taxon>
        <taxon>Bacillati</taxon>
        <taxon>Actinomycetota</taxon>
        <taxon>Actinomycetes</taxon>
        <taxon>Kitasatosporales</taxon>
        <taxon>Streptomycetaceae</taxon>
        <taxon>Streptomyces</taxon>
    </lineage>
</organism>
<proteinExistence type="predicted"/>
<sequence>MRISASRTSRVVALALGAVTSLAVLSGTAAAADMDAPYARAAAKVSGNASLLGSKNVDAVTRGTGTNQAGVYCVKVTDSNINLAGAAIVATINNSRGEITAIGGPHGYCGSATDTITIVTSDSSGNSADRPFTVAVL</sequence>
<protein>
    <submittedName>
        <fullName evidence="1">Uncharacterized protein</fullName>
    </submittedName>
</protein>
<evidence type="ECO:0000313" key="2">
    <source>
        <dbReference type="Proteomes" id="UP001377168"/>
    </source>
</evidence>
<evidence type="ECO:0000313" key="1">
    <source>
        <dbReference type="EMBL" id="MEJ8632251.1"/>
    </source>
</evidence>
<keyword evidence="2" id="KW-1185">Reference proteome</keyword>